<dbReference type="InterPro" id="IPR028098">
    <property type="entry name" value="Glyco_trans_4-like_N"/>
</dbReference>
<dbReference type="InterPro" id="IPR001296">
    <property type="entry name" value="Glyco_trans_1"/>
</dbReference>
<accession>A0A5C7B6S8</accession>
<dbReference type="SUPFAM" id="SSF53756">
    <property type="entry name" value="UDP-Glycosyltransferase/glycogen phosphorylase"/>
    <property type="match status" value="1"/>
</dbReference>
<evidence type="ECO:0000259" key="2">
    <source>
        <dbReference type="Pfam" id="PF13439"/>
    </source>
</evidence>
<keyword evidence="3" id="KW-0808">Transferase</keyword>
<dbReference type="EMBL" id="VOSB01000014">
    <property type="protein sequence ID" value="TXE17123.1"/>
    <property type="molecule type" value="Genomic_DNA"/>
</dbReference>
<dbReference type="GO" id="GO:0016757">
    <property type="term" value="F:glycosyltransferase activity"/>
    <property type="evidence" value="ECO:0007669"/>
    <property type="project" value="InterPro"/>
</dbReference>
<reference evidence="3 4" key="1">
    <citation type="submission" date="2019-08" db="EMBL/GenBank/DDBJ databases">
        <title>Genome of Psychroserpens burtonensis ACAM 167.</title>
        <authorList>
            <person name="Bowman J.P."/>
        </authorList>
    </citation>
    <scope>NUCLEOTIDE SEQUENCE [LARGE SCALE GENOMIC DNA]</scope>
    <source>
        <strain evidence="3 4">ACAM 167</strain>
    </source>
</reference>
<dbReference type="Gene3D" id="3.40.50.2000">
    <property type="entry name" value="Glycogen Phosphorylase B"/>
    <property type="match status" value="2"/>
</dbReference>
<feature type="domain" description="Glycosyl transferase family 1" evidence="1">
    <location>
        <begin position="218"/>
        <end position="386"/>
    </location>
</feature>
<dbReference type="Pfam" id="PF13439">
    <property type="entry name" value="Glyco_transf_4"/>
    <property type="match status" value="1"/>
</dbReference>
<dbReference type="Proteomes" id="UP000321938">
    <property type="component" value="Unassembled WGS sequence"/>
</dbReference>
<sequence length="407" mass="46394">MKTICFVVPKFPSVSETFVTNQIIVAKKQGYSVCVLTYKLGNLEQSSQRDLFEKYEILKDTIAIDYKIPKTKRKQLGVGLFLIIRYFKYWIKPVNVSLKHRVLNWPFLLKFYEKFKHVDVFHVQFALGGKAIAEMKENGLLKAKLITTFHGHDAHFQNKNVLQHLQNTYRVLFKMSNYVTVNTPFLEAQVLELGCKQETLKVVSMAIDVAYFKSDSIKELPNQADVKLISVGRLIEMKGFEYAIKAVKILVDEGINTHYTIIGEGELYKSLEDQIQVLELTNHVTLVGKKSQEEIRSALQSHHIYLMSSVTNAKGRCETQGVVTAEAQAMGLPVVAFNNGGIPYTIREDETGILLPEKDVEAYAAAILEILESPEIFQRMSRQARDFAVTNFSNQLMSERFSTLYEN</sequence>
<evidence type="ECO:0000313" key="4">
    <source>
        <dbReference type="Proteomes" id="UP000321938"/>
    </source>
</evidence>
<organism evidence="3 4">
    <name type="scientific">Psychroserpens burtonensis</name>
    <dbReference type="NCBI Taxonomy" id="49278"/>
    <lineage>
        <taxon>Bacteria</taxon>
        <taxon>Pseudomonadati</taxon>
        <taxon>Bacteroidota</taxon>
        <taxon>Flavobacteriia</taxon>
        <taxon>Flavobacteriales</taxon>
        <taxon>Flavobacteriaceae</taxon>
        <taxon>Psychroserpens</taxon>
    </lineage>
</organism>
<dbReference type="Pfam" id="PF00534">
    <property type="entry name" value="Glycos_transf_1"/>
    <property type="match status" value="1"/>
</dbReference>
<dbReference type="PANTHER" id="PTHR45947:SF14">
    <property type="entry name" value="SLL1723 PROTEIN"/>
    <property type="match status" value="1"/>
</dbReference>
<dbReference type="OrthoDB" id="832722at2"/>
<dbReference type="RefSeq" id="WP_147231745.1">
    <property type="nucleotide sequence ID" value="NZ_VOSB01000014.1"/>
</dbReference>
<proteinExistence type="predicted"/>
<name>A0A5C7B6S8_9FLAO</name>
<feature type="domain" description="Glycosyltransferase subfamily 4-like N-terminal" evidence="2">
    <location>
        <begin position="29"/>
        <end position="210"/>
    </location>
</feature>
<keyword evidence="4" id="KW-1185">Reference proteome</keyword>
<comment type="caution">
    <text evidence="3">The sequence shown here is derived from an EMBL/GenBank/DDBJ whole genome shotgun (WGS) entry which is preliminary data.</text>
</comment>
<gene>
    <name evidence="3" type="ORF">ES692_10720</name>
</gene>
<evidence type="ECO:0000259" key="1">
    <source>
        <dbReference type="Pfam" id="PF00534"/>
    </source>
</evidence>
<protein>
    <submittedName>
        <fullName evidence="3">Colanic acid biosynthesis glycosyltransferase WcaL</fullName>
    </submittedName>
</protein>
<dbReference type="AlphaFoldDB" id="A0A5C7B6S8"/>
<dbReference type="InterPro" id="IPR050194">
    <property type="entry name" value="Glycosyltransferase_grp1"/>
</dbReference>
<dbReference type="PANTHER" id="PTHR45947">
    <property type="entry name" value="SULFOQUINOVOSYL TRANSFERASE SQD2"/>
    <property type="match status" value="1"/>
</dbReference>
<evidence type="ECO:0000313" key="3">
    <source>
        <dbReference type="EMBL" id="TXE17123.1"/>
    </source>
</evidence>